<comment type="caution">
    <text evidence="2">The sequence shown here is derived from an EMBL/GenBank/DDBJ whole genome shotgun (WGS) entry which is preliminary data.</text>
</comment>
<dbReference type="EMBL" id="CAUYUJ010020340">
    <property type="protein sequence ID" value="CAK0897506.1"/>
    <property type="molecule type" value="Genomic_DNA"/>
</dbReference>
<feature type="region of interest" description="Disordered" evidence="1">
    <location>
        <begin position="169"/>
        <end position="265"/>
    </location>
</feature>
<evidence type="ECO:0000313" key="3">
    <source>
        <dbReference type="Proteomes" id="UP001189429"/>
    </source>
</evidence>
<keyword evidence="3" id="KW-1185">Reference proteome</keyword>
<evidence type="ECO:0000256" key="1">
    <source>
        <dbReference type="SAM" id="MobiDB-lite"/>
    </source>
</evidence>
<sequence>MLDLEDLEARAPTNTASLRVDGQVFRMQLPRALLTPREVAEIWEQEWGVHYATRLRFWADVPDEPGVGPRRAASSAGWLNPRSDSLPLAPAVVRLEGLGSILCALAVELRRRERHGPGAPAQDGPRPLAPCGAPGERAAALGAAGPQGERCAQARRSGLGPVGRQAFRRFQGGSAAPPVLPWQERRRLADAEDPGQVVPRRREEELRRRPRAARPPRRGRRRAAVSAPMGPGALQGGGGGGGGRGDPPGEDPLAALPAAGCGCVR</sequence>
<feature type="compositionally biased region" description="Gly residues" evidence="1">
    <location>
        <begin position="233"/>
        <end position="246"/>
    </location>
</feature>
<evidence type="ECO:0000313" key="2">
    <source>
        <dbReference type="EMBL" id="CAK0897506.1"/>
    </source>
</evidence>
<proteinExistence type="predicted"/>
<accession>A0ABN9XGS6</accession>
<dbReference type="Proteomes" id="UP001189429">
    <property type="component" value="Unassembled WGS sequence"/>
</dbReference>
<protein>
    <submittedName>
        <fullName evidence="2">Uncharacterized protein</fullName>
    </submittedName>
</protein>
<gene>
    <name evidence="2" type="ORF">PCOR1329_LOCUS75663</name>
</gene>
<name>A0ABN9XGS6_9DINO</name>
<feature type="compositionally biased region" description="Basic residues" evidence="1">
    <location>
        <begin position="208"/>
        <end position="223"/>
    </location>
</feature>
<organism evidence="2 3">
    <name type="scientific">Prorocentrum cordatum</name>
    <dbReference type="NCBI Taxonomy" id="2364126"/>
    <lineage>
        <taxon>Eukaryota</taxon>
        <taxon>Sar</taxon>
        <taxon>Alveolata</taxon>
        <taxon>Dinophyceae</taxon>
        <taxon>Prorocentrales</taxon>
        <taxon>Prorocentraceae</taxon>
        <taxon>Prorocentrum</taxon>
    </lineage>
</organism>
<reference evidence="2" key="1">
    <citation type="submission" date="2023-10" db="EMBL/GenBank/DDBJ databases">
        <authorList>
            <person name="Chen Y."/>
            <person name="Shah S."/>
            <person name="Dougan E. K."/>
            <person name="Thang M."/>
            <person name="Chan C."/>
        </authorList>
    </citation>
    <scope>NUCLEOTIDE SEQUENCE [LARGE SCALE GENOMIC DNA]</scope>
</reference>